<protein>
    <submittedName>
        <fullName evidence="1">Uncharacterized protein</fullName>
    </submittedName>
</protein>
<dbReference type="OrthoDB" id="6477069at2759"/>
<organism evidence="1">
    <name type="scientific">Oppiella nova</name>
    <dbReference type="NCBI Taxonomy" id="334625"/>
    <lineage>
        <taxon>Eukaryota</taxon>
        <taxon>Metazoa</taxon>
        <taxon>Ecdysozoa</taxon>
        <taxon>Arthropoda</taxon>
        <taxon>Chelicerata</taxon>
        <taxon>Arachnida</taxon>
        <taxon>Acari</taxon>
        <taxon>Acariformes</taxon>
        <taxon>Sarcoptiformes</taxon>
        <taxon>Oribatida</taxon>
        <taxon>Brachypylina</taxon>
        <taxon>Oppioidea</taxon>
        <taxon>Oppiidae</taxon>
        <taxon>Oppiella</taxon>
    </lineage>
</organism>
<evidence type="ECO:0000313" key="1">
    <source>
        <dbReference type="EMBL" id="CAD7644256.1"/>
    </source>
</evidence>
<gene>
    <name evidence="1" type="ORF">ONB1V03_LOCUS4571</name>
</gene>
<keyword evidence="2" id="KW-1185">Reference proteome</keyword>
<name>A0A7R9QHC2_9ACAR</name>
<dbReference type="Proteomes" id="UP000728032">
    <property type="component" value="Unassembled WGS sequence"/>
</dbReference>
<evidence type="ECO:0000313" key="2">
    <source>
        <dbReference type="Proteomes" id="UP000728032"/>
    </source>
</evidence>
<accession>A0A7R9QHC2</accession>
<dbReference type="EMBL" id="CAJPVJ010001606">
    <property type="protein sequence ID" value="CAG2165025.1"/>
    <property type="molecule type" value="Genomic_DNA"/>
</dbReference>
<dbReference type="InterPro" id="IPR013083">
    <property type="entry name" value="Znf_RING/FYVE/PHD"/>
</dbReference>
<proteinExistence type="predicted"/>
<dbReference type="EMBL" id="OC916431">
    <property type="protein sequence ID" value="CAD7644256.1"/>
    <property type="molecule type" value="Genomic_DNA"/>
</dbReference>
<reference evidence="1" key="1">
    <citation type="submission" date="2020-11" db="EMBL/GenBank/DDBJ databases">
        <authorList>
            <person name="Tran Van P."/>
        </authorList>
    </citation>
    <scope>NUCLEOTIDE SEQUENCE</scope>
</reference>
<dbReference type="AlphaFoldDB" id="A0A7R9QHC2"/>
<dbReference type="SUPFAM" id="SSF57850">
    <property type="entry name" value="RING/U-box"/>
    <property type="match status" value="1"/>
</dbReference>
<sequence length="97" mass="11345">MTLIKLECLDTILIESERDVMQCCICQDILRDPVVAPCCRQIVLENMLMNFKITCDYKDNGCNEVLKLDQLSKHIINCQYKICERCDCVKQPNHDLY</sequence>
<dbReference type="Gene3D" id="3.30.40.10">
    <property type="entry name" value="Zinc/RING finger domain, C3HC4 (zinc finger)"/>
    <property type="match status" value="1"/>
</dbReference>